<dbReference type="AlphaFoldDB" id="J0XY21"/>
<evidence type="ECO:0000313" key="4">
    <source>
        <dbReference type="Proteomes" id="UP000005113"/>
    </source>
</evidence>
<accession>J0XY21</accession>
<proteinExistence type="predicted"/>
<reference evidence="4" key="1">
    <citation type="journal article" date="2012" name="Stand. Genomic Sci.">
        <title>Permanent draft genome sequence of the gliding predator Saprospira grandis strain Sa g1 (= HR1).</title>
        <authorList>
            <person name="Mavromatis K."/>
            <person name="Chertkov O."/>
            <person name="Lapidus A."/>
            <person name="Nolan M."/>
            <person name="Lucas S."/>
            <person name="Tice H."/>
            <person name="Del Rio T.G."/>
            <person name="Cheng J.F."/>
            <person name="Han C."/>
            <person name="Tapia R."/>
            <person name="Bruce D."/>
            <person name="Goodwin L.A."/>
            <person name="Pitluck S."/>
            <person name="Huntemann M."/>
            <person name="Liolios K."/>
            <person name="Pagani I."/>
            <person name="Ivanova N."/>
            <person name="Mikhailova N."/>
            <person name="Pati A."/>
            <person name="Chen A."/>
            <person name="Palaniappan K."/>
            <person name="Land M."/>
            <person name="Brambilla E.M."/>
            <person name="Rohde M."/>
            <person name="Spring S."/>
            <person name="Goker M."/>
            <person name="Detter J.C."/>
            <person name="Bristow J."/>
            <person name="Eisen J.A."/>
            <person name="Markowitz V."/>
            <person name="Hugenholtz P."/>
            <person name="Kyrpides N.C."/>
            <person name="Klenk H.P."/>
            <person name="Woyke T."/>
        </authorList>
    </citation>
    <scope>NUCLEOTIDE SEQUENCE [LARGE SCALE GENOMIC DNA]</scope>
    <source>
        <strain evidence="4">DSM 2844</strain>
    </source>
</reference>
<keyword evidence="2" id="KW-0812">Transmembrane</keyword>
<evidence type="ECO:0000256" key="2">
    <source>
        <dbReference type="SAM" id="Phobius"/>
    </source>
</evidence>
<gene>
    <name evidence="3" type="ORF">SapgrDRAFT_2360</name>
</gene>
<keyword evidence="2" id="KW-0472">Membrane</keyword>
<keyword evidence="2" id="KW-1133">Transmembrane helix</keyword>
<feature type="transmembrane region" description="Helical" evidence="2">
    <location>
        <begin position="32"/>
        <end position="51"/>
    </location>
</feature>
<dbReference type="EMBL" id="JH719942">
    <property type="protein sequence ID" value="EJF54026.1"/>
    <property type="molecule type" value="Genomic_DNA"/>
</dbReference>
<name>J0XY21_9BACT</name>
<protein>
    <submittedName>
        <fullName evidence="3">Uncharacterized protein</fullName>
    </submittedName>
</protein>
<organism evidence="3 4">
    <name type="scientific">Saprospira grandis DSM 2844</name>
    <dbReference type="NCBI Taxonomy" id="694433"/>
    <lineage>
        <taxon>Bacteria</taxon>
        <taxon>Pseudomonadati</taxon>
        <taxon>Bacteroidota</taxon>
        <taxon>Saprospiria</taxon>
        <taxon>Saprospirales</taxon>
        <taxon>Saprospiraceae</taxon>
        <taxon>Saprospira</taxon>
    </lineage>
</organism>
<evidence type="ECO:0000256" key="1">
    <source>
        <dbReference type="SAM" id="MobiDB-lite"/>
    </source>
</evidence>
<sequence length="164" mass="17806">MSTRQRSFIKSIPPPFLTGPQTDPKRTSTGQAYFFGLCCGLAALRLLPLVVELAPLRGWLSQLAAVLGPPLRPNGLAALRFAARCSLGPSAASPPRSGLRPLLHIARPNKKRLLDKASSLAHNQLLSNYFMITRLLICSFNRSQYIPAASFGICNCNCCSPPIF</sequence>
<dbReference type="Proteomes" id="UP000005113">
    <property type="component" value="Unassembled WGS sequence"/>
</dbReference>
<evidence type="ECO:0000313" key="3">
    <source>
        <dbReference type="EMBL" id="EJF54026.1"/>
    </source>
</evidence>
<dbReference type="HOGENOM" id="CLU_1617864_0_0_10"/>
<feature type="region of interest" description="Disordered" evidence="1">
    <location>
        <begin position="1"/>
        <end position="24"/>
    </location>
</feature>